<dbReference type="InterPro" id="IPR052713">
    <property type="entry name" value="FeoA"/>
</dbReference>
<dbReference type="SUPFAM" id="SSF50037">
    <property type="entry name" value="C-terminal domain of transcriptional repressors"/>
    <property type="match status" value="1"/>
</dbReference>
<dbReference type="Proteomes" id="UP000036873">
    <property type="component" value="Unassembled WGS sequence"/>
</dbReference>
<dbReference type="Pfam" id="PF04023">
    <property type="entry name" value="FeoA"/>
    <property type="match status" value="1"/>
</dbReference>
<dbReference type="RefSeq" id="WP_050738600.1">
    <property type="nucleotide sequence ID" value="NZ_LGYO01000004.1"/>
</dbReference>
<organism evidence="3 4">
    <name type="scientific">Acetobacterium bakii</name>
    <dbReference type="NCBI Taxonomy" id="52689"/>
    <lineage>
        <taxon>Bacteria</taxon>
        <taxon>Bacillati</taxon>
        <taxon>Bacillota</taxon>
        <taxon>Clostridia</taxon>
        <taxon>Eubacteriales</taxon>
        <taxon>Eubacteriaceae</taxon>
        <taxon>Acetobacterium</taxon>
    </lineage>
</organism>
<dbReference type="PATRIC" id="fig|52689.4.peg.2380"/>
<evidence type="ECO:0000259" key="2">
    <source>
        <dbReference type="SMART" id="SM00899"/>
    </source>
</evidence>
<dbReference type="PANTHER" id="PTHR42954">
    <property type="entry name" value="FE(2+) TRANSPORT PROTEIN A"/>
    <property type="match status" value="1"/>
</dbReference>
<keyword evidence="1" id="KW-0408">Iron</keyword>
<comment type="caution">
    <text evidence="3">The sequence shown here is derived from an EMBL/GenBank/DDBJ whole genome shotgun (WGS) entry which is preliminary data.</text>
</comment>
<evidence type="ECO:0000313" key="3">
    <source>
        <dbReference type="EMBL" id="KNZ43411.1"/>
    </source>
</evidence>
<dbReference type="InterPro" id="IPR008988">
    <property type="entry name" value="Transcriptional_repressor_C"/>
</dbReference>
<dbReference type="AlphaFoldDB" id="A0A0L6U4H5"/>
<evidence type="ECO:0000313" key="4">
    <source>
        <dbReference type="Proteomes" id="UP000036873"/>
    </source>
</evidence>
<dbReference type="OrthoDB" id="9811076at2"/>
<keyword evidence="4" id="KW-1185">Reference proteome</keyword>
<dbReference type="InterPro" id="IPR038157">
    <property type="entry name" value="FeoA_core_dom"/>
</dbReference>
<dbReference type="SMART" id="SM00899">
    <property type="entry name" value="FeoA"/>
    <property type="match status" value="1"/>
</dbReference>
<dbReference type="GO" id="GO:0046914">
    <property type="term" value="F:transition metal ion binding"/>
    <property type="evidence" value="ECO:0007669"/>
    <property type="project" value="InterPro"/>
</dbReference>
<name>A0A0L6U4H5_9FIRM</name>
<protein>
    <submittedName>
        <fullName evidence="3">Iron transporter FeoA</fullName>
    </submittedName>
</protein>
<dbReference type="PANTHER" id="PTHR42954:SF2">
    <property type="entry name" value="FE(2+) TRANSPORT PROTEIN A"/>
    <property type="match status" value="1"/>
</dbReference>
<sequence>MNTLKTTQCGETVTVLKLHGEGPIKRRIMDMGITKGASIFVRKVAPLGDPIEVTVRGYELSLRKNDANMIEVE</sequence>
<dbReference type="EMBL" id="LGYO01000004">
    <property type="protein sequence ID" value="KNZ43411.1"/>
    <property type="molecule type" value="Genomic_DNA"/>
</dbReference>
<accession>A0A0L6U4H5</accession>
<feature type="domain" description="Ferrous iron transporter FeoA-like" evidence="2">
    <location>
        <begin position="2"/>
        <end position="73"/>
    </location>
</feature>
<proteinExistence type="predicted"/>
<evidence type="ECO:0000256" key="1">
    <source>
        <dbReference type="ARBA" id="ARBA00023004"/>
    </source>
</evidence>
<dbReference type="InterPro" id="IPR007167">
    <property type="entry name" value="Fe-transptr_FeoA-like"/>
</dbReference>
<dbReference type="STRING" id="52689.AKG39_01555"/>
<dbReference type="Gene3D" id="2.30.30.90">
    <property type="match status" value="1"/>
</dbReference>
<gene>
    <name evidence="3" type="ORF">AKG39_01555</name>
</gene>
<reference evidence="4" key="1">
    <citation type="submission" date="2015-07" db="EMBL/GenBank/DDBJ databases">
        <title>Draft genome sequence of Acetobacterium bakii DSM 8293, a potential psychrophilic chemical producer through syngas fermentation.</title>
        <authorList>
            <person name="Song Y."/>
            <person name="Hwang S."/>
            <person name="Cho B.-K."/>
        </authorList>
    </citation>
    <scope>NUCLEOTIDE SEQUENCE [LARGE SCALE GENOMIC DNA]</scope>
    <source>
        <strain evidence="4">DSM 8239</strain>
    </source>
</reference>